<accession>A0A271KGN1</accession>
<name>A0A271KGN1_9HYPH</name>
<evidence type="ECO:0000313" key="2">
    <source>
        <dbReference type="Proteomes" id="UP000215931"/>
    </source>
</evidence>
<gene>
    <name evidence="1" type="ORF">CIT31_12005</name>
</gene>
<proteinExistence type="predicted"/>
<evidence type="ECO:0000313" key="1">
    <source>
        <dbReference type="EMBL" id="PAP94846.1"/>
    </source>
</evidence>
<keyword evidence="2" id="KW-1185">Reference proteome</keyword>
<organism evidence="1 2">
    <name type="scientific">Mesorhizobium wenxiniae</name>
    <dbReference type="NCBI Taxonomy" id="2014805"/>
    <lineage>
        <taxon>Bacteria</taxon>
        <taxon>Pseudomonadati</taxon>
        <taxon>Pseudomonadota</taxon>
        <taxon>Alphaproteobacteria</taxon>
        <taxon>Hyphomicrobiales</taxon>
        <taxon>Phyllobacteriaceae</taxon>
        <taxon>Mesorhizobium</taxon>
    </lineage>
</organism>
<dbReference type="EMBL" id="NPKH01000020">
    <property type="protein sequence ID" value="PAP94846.1"/>
    <property type="molecule type" value="Genomic_DNA"/>
</dbReference>
<sequence>MKEDVGCGRQTHGFAFAGQKSNGGSCRSGHQACSMKKASAKRGLKVLYDFSAHHRTCPSIVDASRDDRVRICGCAGFEYHVSFLLSAEIALSRRGVA</sequence>
<comment type="caution">
    <text evidence="1">The sequence shown here is derived from an EMBL/GenBank/DDBJ whole genome shotgun (WGS) entry which is preliminary data.</text>
</comment>
<dbReference type="Proteomes" id="UP000215931">
    <property type="component" value="Unassembled WGS sequence"/>
</dbReference>
<protein>
    <submittedName>
        <fullName evidence="1">Uncharacterized protein</fullName>
    </submittedName>
</protein>
<dbReference type="AlphaFoldDB" id="A0A271KGN1"/>
<reference evidence="1 2" key="1">
    <citation type="submission" date="2017-08" db="EMBL/GenBank/DDBJ databases">
        <title>Mesorhizobium wenxinae sp. nov., a novel rhizobial species isolated from root nodules of chickpea (Cicer arietinum L.).</title>
        <authorList>
            <person name="Zhang J."/>
        </authorList>
    </citation>
    <scope>NUCLEOTIDE SEQUENCE [LARGE SCALE GENOMIC DNA]</scope>
    <source>
        <strain evidence="2">WYCCWR 10019</strain>
    </source>
</reference>